<dbReference type="RefSeq" id="WP_184339397.1">
    <property type="nucleotide sequence ID" value="NZ_JACHIG010000003.1"/>
</dbReference>
<keyword evidence="1" id="KW-0378">Hydrolase</keyword>
<dbReference type="InterPro" id="IPR052016">
    <property type="entry name" value="Bact_Sigma-Reg"/>
</dbReference>
<dbReference type="Gene3D" id="3.30.565.10">
    <property type="entry name" value="Histidine kinase-like ATPase, C-terminal domain"/>
    <property type="match status" value="1"/>
</dbReference>
<dbReference type="Pfam" id="PF13581">
    <property type="entry name" value="HATPase_c_2"/>
    <property type="match status" value="1"/>
</dbReference>
<name>A0A7W7YA71_9BACT</name>
<comment type="caution">
    <text evidence="4">The sequence shown here is derived from an EMBL/GenBank/DDBJ whole genome shotgun (WGS) entry which is preliminary data.</text>
</comment>
<keyword evidence="5" id="KW-1185">Reference proteome</keyword>
<evidence type="ECO:0000256" key="1">
    <source>
        <dbReference type="ARBA" id="ARBA00022801"/>
    </source>
</evidence>
<sequence length="555" mass="60891">MSNPQPITSRQSVLLDVARRLSSTHNPVELVDYILQRSREVMDCEVCSILLPDGPSEDLLIRSTLDPINAMEVRVPKGKGIAGDVYATKKVVNIEDALSDPRHFRPDSDKSILVARAMVTVPLLDGDRCLGVMQAINPNHSKAFTAQDVELFETFGSLIAVTLIRLESQKKAITEAETRQQLSLAKEIQNSFLSAPQVELGSVVVETFYEPASEVGGDFYFWHQIDDGKILLGVGDVCGKGLPAALDMARGTTLIASTAHLCVSMPLAEWVQTLNQRLCGVMKAGRFIAINAMLVCPKKRRVWLCCAGLPGARVFDGTEWKEVAAPGNAPLGIARSARYEAMSLPFSTGRQWMLYTDGILEVQNSAGEYFEDKAFANVMQHSGGDDGFLRHLVSEWQSFARGAAYQDDATVLTLTDRSEPPPAEIALTCHPDTLRLVREFIESWTSYHGLPDEFTGLLVLGCDEVMSNICKYAYCSTSTERAATCLIGSHHGAVRILIEHYGAGITNDDFQKLVSPPSIECRIGGLGLHVISEIFDSIDFRREEGRSVIELIKAP</sequence>
<evidence type="ECO:0000259" key="3">
    <source>
        <dbReference type="SMART" id="SM00331"/>
    </source>
</evidence>
<dbReference type="GO" id="GO:0016791">
    <property type="term" value="F:phosphatase activity"/>
    <property type="evidence" value="ECO:0007669"/>
    <property type="project" value="TreeGrafter"/>
</dbReference>
<dbReference type="Proteomes" id="UP000590740">
    <property type="component" value="Unassembled WGS sequence"/>
</dbReference>
<accession>A0A7W7YA71</accession>
<dbReference type="SMART" id="SM00331">
    <property type="entry name" value="PP2C_SIG"/>
    <property type="match status" value="1"/>
</dbReference>
<evidence type="ECO:0000259" key="2">
    <source>
        <dbReference type="SMART" id="SM00065"/>
    </source>
</evidence>
<reference evidence="4 5" key="1">
    <citation type="submission" date="2020-08" db="EMBL/GenBank/DDBJ databases">
        <title>Genomic Encyclopedia of Type Strains, Phase IV (KMG-IV): sequencing the most valuable type-strain genomes for metagenomic binning, comparative biology and taxonomic classification.</title>
        <authorList>
            <person name="Goeker M."/>
        </authorList>
    </citation>
    <scope>NUCLEOTIDE SEQUENCE [LARGE SCALE GENOMIC DNA]</scope>
    <source>
        <strain evidence="4 5">DSM 12252</strain>
    </source>
</reference>
<dbReference type="Pfam" id="PF01590">
    <property type="entry name" value="GAF"/>
    <property type="match status" value="1"/>
</dbReference>
<dbReference type="InterPro" id="IPR003018">
    <property type="entry name" value="GAF"/>
</dbReference>
<dbReference type="InterPro" id="IPR036457">
    <property type="entry name" value="PPM-type-like_dom_sf"/>
</dbReference>
<dbReference type="Gene3D" id="3.30.450.40">
    <property type="match status" value="1"/>
</dbReference>
<dbReference type="SUPFAM" id="SSF55781">
    <property type="entry name" value="GAF domain-like"/>
    <property type="match status" value="1"/>
</dbReference>
<gene>
    <name evidence="4" type="ORF">HNQ65_002048</name>
</gene>
<dbReference type="Pfam" id="PF07228">
    <property type="entry name" value="SpoIIE"/>
    <property type="match status" value="1"/>
</dbReference>
<feature type="domain" description="GAF" evidence="2">
    <location>
        <begin position="26"/>
        <end position="173"/>
    </location>
</feature>
<dbReference type="InterPro" id="IPR036890">
    <property type="entry name" value="HATPase_C_sf"/>
</dbReference>
<dbReference type="PANTHER" id="PTHR43156:SF2">
    <property type="entry name" value="STAGE II SPORULATION PROTEIN E"/>
    <property type="match status" value="1"/>
</dbReference>
<dbReference type="InterPro" id="IPR003594">
    <property type="entry name" value="HATPase_dom"/>
</dbReference>
<dbReference type="Gene3D" id="3.60.40.10">
    <property type="entry name" value="PPM-type phosphatase domain"/>
    <property type="match status" value="1"/>
</dbReference>
<proteinExistence type="predicted"/>
<evidence type="ECO:0000313" key="4">
    <source>
        <dbReference type="EMBL" id="MBB5032471.1"/>
    </source>
</evidence>
<dbReference type="PANTHER" id="PTHR43156">
    <property type="entry name" value="STAGE II SPORULATION PROTEIN E-RELATED"/>
    <property type="match status" value="1"/>
</dbReference>
<dbReference type="CDD" id="cd16936">
    <property type="entry name" value="HATPase_RsbW-like"/>
    <property type="match status" value="1"/>
</dbReference>
<feature type="domain" description="PPM-type phosphatase" evidence="3">
    <location>
        <begin position="200"/>
        <end position="416"/>
    </location>
</feature>
<evidence type="ECO:0000313" key="5">
    <source>
        <dbReference type="Proteomes" id="UP000590740"/>
    </source>
</evidence>
<dbReference type="EMBL" id="JACHIG010000003">
    <property type="protein sequence ID" value="MBB5032471.1"/>
    <property type="molecule type" value="Genomic_DNA"/>
</dbReference>
<protein>
    <submittedName>
        <fullName evidence="4">Serine phosphatase RsbU (Regulator of sigma subunit)/anti-sigma regulatory factor (Ser/Thr protein kinase)</fullName>
    </submittedName>
</protein>
<dbReference type="InterPro" id="IPR029016">
    <property type="entry name" value="GAF-like_dom_sf"/>
</dbReference>
<dbReference type="InterPro" id="IPR001932">
    <property type="entry name" value="PPM-type_phosphatase-like_dom"/>
</dbReference>
<dbReference type="SMART" id="SM00065">
    <property type="entry name" value="GAF"/>
    <property type="match status" value="1"/>
</dbReference>
<dbReference type="AlphaFoldDB" id="A0A7W7YA71"/>
<organism evidence="4 5">
    <name type="scientific">Prosthecobacter vanneervenii</name>
    <dbReference type="NCBI Taxonomy" id="48466"/>
    <lineage>
        <taxon>Bacteria</taxon>
        <taxon>Pseudomonadati</taxon>
        <taxon>Verrucomicrobiota</taxon>
        <taxon>Verrucomicrobiia</taxon>
        <taxon>Verrucomicrobiales</taxon>
        <taxon>Verrucomicrobiaceae</taxon>
        <taxon>Prosthecobacter</taxon>
    </lineage>
</organism>